<organism evidence="16 17">
    <name type="scientific">Ascoidea rubescens DSM 1968</name>
    <dbReference type="NCBI Taxonomy" id="1344418"/>
    <lineage>
        <taxon>Eukaryota</taxon>
        <taxon>Fungi</taxon>
        <taxon>Dikarya</taxon>
        <taxon>Ascomycota</taxon>
        <taxon>Saccharomycotina</taxon>
        <taxon>Saccharomycetes</taxon>
        <taxon>Ascoideaceae</taxon>
        <taxon>Ascoidea</taxon>
    </lineage>
</organism>
<feature type="transmembrane region" description="Helical" evidence="14">
    <location>
        <begin position="145"/>
        <end position="164"/>
    </location>
</feature>
<accession>A0A1D2VFP3</accession>
<comment type="subcellular location">
    <subcellularLocation>
        <location evidence="1">Endoplasmic reticulum membrane</location>
        <topology evidence="1">Multi-pass membrane protein</topology>
    </subcellularLocation>
</comment>
<keyword evidence="15" id="KW-0732">Signal</keyword>
<dbReference type="PROSITE" id="PS51257">
    <property type="entry name" value="PROKAR_LIPOPROTEIN"/>
    <property type="match status" value="1"/>
</dbReference>
<evidence type="ECO:0000256" key="2">
    <source>
        <dbReference type="ARBA" id="ARBA00004922"/>
    </source>
</evidence>
<dbReference type="Pfam" id="PF04922">
    <property type="entry name" value="DIE2_ALG10"/>
    <property type="match status" value="1"/>
</dbReference>
<feature type="transmembrane region" description="Helical" evidence="14">
    <location>
        <begin position="285"/>
        <end position="311"/>
    </location>
</feature>
<feature type="signal peptide" evidence="15">
    <location>
        <begin position="1"/>
        <end position="28"/>
    </location>
</feature>
<sequence length="522" mass="61415">MVLATRSNNVLHTICLVFLSGCFHLVSARFVRYCFIDEIFHIPQTQKYCDGNFSYWDPKITTPPGLYYLGFLYSKLVNLLNIFNWNLEYCGTPVLRSLNLVGGLIVFPILCLNPLLKYNGNNFWSSNIIFLPLLSIYYLLFYTDVWSTILIFLSFSTAICLPLGKFKSALLSSIISLISVTFRQTNIVWSAFILVMFIDRNAQLSQKYNSKTLKNNYFIKKIEHFHILETFFINLFGFIQQSLEDVICIIPFLINFVLFIGFIIHNGGITFGDKENHISTIHLPQLFYCLIFITFLSGPLLISSTFMVLYLKNSFGSFKSLSVTALIYVFMFLSVKYFTIVHPFLLADNRHYTFYIWKRVIDFKPPYSRYAMIPFYHFSGYSLFYHLFINLNKFNDTINTQNNKQNRNKIVIERINKNLKPTFITISAFTVSVCATIIPSPLFEPRYYILPYLFWRVLIDIESTTFSFIDTLFKKNSYEIKNFKLHLEFLWFFIINFVIIFIFINYTFAWDTEPGLPQRIIW</sequence>
<dbReference type="Proteomes" id="UP000095038">
    <property type="component" value="Unassembled WGS sequence"/>
</dbReference>
<evidence type="ECO:0000256" key="4">
    <source>
        <dbReference type="ARBA" id="ARBA00011967"/>
    </source>
</evidence>
<comment type="similarity">
    <text evidence="3 14">Belongs to the ALG10 glucosyltransferase family.</text>
</comment>
<dbReference type="InParanoid" id="A0A1D2VFP3"/>
<dbReference type="GeneID" id="30968233"/>
<evidence type="ECO:0000256" key="9">
    <source>
        <dbReference type="ARBA" id="ARBA00022824"/>
    </source>
</evidence>
<dbReference type="InterPro" id="IPR016900">
    <property type="entry name" value="Alg10"/>
</dbReference>
<evidence type="ECO:0000313" key="16">
    <source>
        <dbReference type="EMBL" id="ODV60297.1"/>
    </source>
</evidence>
<dbReference type="OrthoDB" id="4769at2759"/>
<comment type="catalytic activity">
    <reaction evidence="13">
        <text>an alpha-D-Glc-(1-&gt;3)-alpha-D-Glc-(1-&gt;3)-alpha-D-Man-(1-&gt;2)-alpha-D-Man-(1-&gt;2)-alpha-D-Man-(1-&gt;3)-[alpha-D-Man-(1-&gt;2)-alpha-D-Man-(1-&gt;3)-[alpha-D-Man-(1-&gt;2)-alpha-D-Man-(1-&gt;6)]-alpha-D-Man-(1-&gt;6)]-beta-D-Man-(1-&gt;4)-beta-D-GlcNAc-(1-&gt;4)-alpha-D-GlcNAc-diphospho-di-trans,poly-cis-dolichol + a di-trans,poly-cis-dolichyl beta-D-glucosyl phosphate = a alpha-D-Glc-(1-&gt;2)-alpha-D-Glc-(1-&gt;3)-alpha-D-Glc-(1-&gt;3)-alpha-D-Man-(1-&gt;2)-alpha-D-Man-(1-&gt;2)-alpha-D-Man-(1-&gt;3)-[alpha-D-Man-(1-&gt;2)-alpha-D-Man-(1-&gt;3)-[alpha-D-Man-(1-&gt;2)-alpha-D-Man-(1-&gt;6)]-alpha-D-Man-(1-&gt;6)]-beta-D-Man-(1-&gt;4)-beta-D-GlcNAc-(1-&gt;4)-alpha-D-GlcNAc-diphospho-di-trans,poly-cis-dolichol + a di-trans,poly-cis-dolichyl phosphate + H(+)</text>
        <dbReference type="Rhea" id="RHEA:29543"/>
        <dbReference type="Rhea" id="RHEA-COMP:19498"/>
        <dbReference type="Rhea" id="RHEA-COMP:19502"/>
        <dbReference type="Rhea" id="RHEA-COMP:19512"/>
        <dbReference type="Rhea" id="RHEA-COMP:19522"/>
        <dbReference type="ChEBI" id="CHEBI:15378"/>
        <dbReference type="ChEBI" id="CHEBI:57525"/>
        <dbReference type="ChEBI" id="CHEBI:57683"/>
        <dbReference type="ChEBI" id="CHEBI:132522"/>
        <dbReference type="ChEBI" id="CHEBI:132523"/>
        <dbReference type="EC" id="2.4.1.256"/>
    </reaction>
    <physiologicalReaction direction="left-to-right" evidence="13">
        <dbReference type="Rhea" id="RHEA:29544"/>
    </physiologicalReaction>
</comment>
<evidence type="ECO:0000256" key="5">
    <source>
        <dbReference type="ARBA" id="ARBA00018512"/>
    </source>
</evidence>
<reference evidence="17" key="1">
    <citation type="submission" date="2016-05" db="EMBL/GenBank/DDBJ databases">
        <title>Comparative genomics of biotechnologically important yeasts.</title>
        <authorList>
            <consortium name="DOE Joint Genome Institute"/>
            <person name="Riley R."/>
            <person name="Haridas S."/>
            <person name="Wolfe K.H."/>
            <person name="Lopes M.R."/>
            <person name="Hittinger C.T."/>
            <person name="Goker M."/>
            <person name="Salamov A."/>
            <person name="Wisecaver J."/>
            <person name="Long T.M."/>
            <person name="Aerts A.L."/>
            <person name="Barry K."/>
            <person name="Choi C."/>
            <person name="Clum A."/>
            <person name="Coughlan A.Y."/>
            <person name="Deshpande S."/>
            <person name="Douglass A.P."/>
            <person name="Hanson S.J."/>
            <person name="Klenk H.-P."/>
            <person name="Labutti K."/>
            <person name="Lapidus A."/>
            <person name="Lindquist E."/>
            <person name="Lipzen A."/>
            <person name="Meier-Kolthoff J.P."/>
            <person name="Ohm R.A."/>
            <person name="Otillar R.P."/>
            <person name="Pangilinan J."/>
            <person name="Peng Y."/>
            <person name="Rokas A."/>
            <person name="Rosa C.A."/>
            <person name="Scheuner C."/>
            <person name="Sibirny A.A."/>
            <person name="Slot J.C."/>
            <person name="Stielow J.B."/>
            <person name="Sun H."/>
            <person name="Kurtzman C.P."/>
            <person name="Blackwell M."/>
            <person name="Grigoriev I.V."/>
            <person name="Jeffries T.W."/>
        </authorList>
    </citation>
    <scope>NUCLEOTIDE SEQUENCE [LARGE SCALE GENOMIC DNA]</scope>
    <source>
        <strain evidence="17">DSM 1968</strain>
    </source>
</reference>
<keyword evidence="10 14" id="KW-1133">Transmembrane helix</keyword>
<feature type="transmembrane region" description="Helical" evidence="14">
    <location>
        <begin position="423"/>
        <end position="443"/>
    </location>
</feature>
<evidence type="ECO:0000256" key="8">
    <source>
        <dbReference type="ARBA" id="ARBA00022692"/>
    </source>
</evidence>
<dbReference type="PANTHER" id="PTHR12989">
    <property type="entry name" value="ALPHA-1,2-GLUCOSYLTRANSFERASE ALG10"/>
    <property type="match status" value="1"/>
</dbReference>
<gene>
    <name evidence="16" type="ORF">ASCRUDRAFT_81300</name>
</gene>
<keyword evidence="9" id="KW-0256">Endoplasmic reticulum</keyword>
<evidence type="ECO:0000256" key="10">
    <source>
        <dbReference type="ARBA" id="ARBA00022989"/>
    </source>
</evidence>
<dbReference type="AlphaFoldDB" id="A0A1D2VFP3"/>
<dbReference type="STRING" id="1344418.A0A1D2VFP3"/>
<keyword evidence="17" id="KW-1185">Reference proteome</keyword>
<proteinExistence type="inferred from homology"/>
<keyword evidence="6 14" id="KW-0328">Glycosyltransferase</keyword>
<feature type="transmembrane region" description="Helical" evidence="14">
    <location>
        <begin position="323"/>
        <end position="347"/>
    </location>
</feature>
<feature type="transmembrane region" description="Helical" evidence="14">
    <location>
        <begin position="122"/>
        <end position="140"/>
    </location>
</feature>
<evidence type="ECO:0000256" key="11">
    <source>
        <dbReference type="ARBA" id="ARBA00023136"/>
    </source>
</evidence>
<name>A0A1D2VFP3_9ASCO</name>
<dbReference type="GO" id="GO:0106073">
    <property type="term" value="F:dolichyl pyrophosphate Glc2Man9GlcNAc2 alpha-1,2-glucosyltransferase activity"/>
    <property type="evidence" value="ECO:0007669"/>
    <property type="project" value="UniProtKB-UniRule"/>
</dbReference>
<evidence type="ECO:0000256" key="15">
    <source>
        <dbReference type="SAM" id="SignalP"/>
    </source>
</evidence>
<dbReference type="GO" id="GO:0005789">
    <property type="term" value="C:endoplasmic reticulum membrane"/>
    <property type="evidence" value="ECO:0007669"/>
    <property type="project" value="UniProtKB-SubCell"/>
</dbReference>
<dbReference type="UniPathway" id="UPA00378"/>
<evidence type="ECO:0000256" key="6">
    <source>
        <dbReference type="ARBA" id="ARBA00022676"/>
    </source>
</evidence>
<evidence type="ECO:0000256" key="1">
    <source>
        <dbReference type="ARBA" id="ARBA00004477"/>
    </source>
</evidence>
<evidence type="ECO:0000256" key="13">
    <source>
        <dbReference type="ARBA" id="ARBA00048064"/>
    </source>
</evidence>
<evidence type="ECO:0000256" key="3">
    <source>
        <dbReference type="ARBA" id="ARBA00010600"/>
    </source>
</evidence>
<evidence type="ECO:0000256" key="7">
    <source>
        <dbReference type="ARBA" id="ARBA00022679"/>
    </source>
</evidence>
<dbReference type="PANTHER" id="PTHR12989:SF10">
    <property type="entry name" value="DOL-P-GLC:GLC(2)MAN(9)GLCNAC(2)-PP-DOL ALPHA-1,2-GLUCOSYLTRANSFERASE-RELATED"/>
    <property type="match status" value="1"/>
</dbReference>
<dbReference type="FunCoup" id="A0A1D2VFP3">
    <property type="interactions" value="674"/>
</dbReference>
<feature type="chain" id="PRO_5008910433" description="Dol-P-Glc:Glc(2)Man(9)GlcNAc(2)-PP-Dol alpha-1,2-glucosyltransferase" evidence="15">
    <location>
        <begin position="29"/>
        <end position="522"/>
    </location>
</feature>
<keyword evidence="7 16" id="KW-0808">Transferase</keyword>
<evidence type="ECO:0000256" key="14">
    <source>
        <dbReference type="PIRNR" id="PIRNR028810"/>
    </source>
</evidence>
<feature type="transmembrane region" description="Helical" evidence="14">
    <location>
        <begin position="367"/>
        <end position="388"/>
    </location>
</feature>
<evidence type="ECO:0000256" key="12">
    <source>
        <dbReference type="ARBA" id="ARBA00044727"/>
    </source>
</evidence>
<comment type="function">
    <text evidence="12">Dol-P-Glc:Glc(2)Man(9)GlcNAc(2)-PP-Dol alpha-1,2-glucosyltransferase that operates in the biosynthetic pathway of dolichol-linked oligosaccharides, the glycan precursors employed in protein asparagine (N)-glycosylation. The assembly of dolichol-linked oligosaccharides begins on the cytosolic side of the endoplasmic reticulum membrane and finishes in its lumen. The sequential addition of sugars to dolichol pyrophosphate produces dolichol-linked oligosaccharides containing fourteen sugars, including two GlcNAcs, nine mannoses and three glucoses. Once assembled, the oligosaccharide is transferred from the lipid to nascent proteins by oligosaccharyltransferases. In the lumen of the endoplasmic reticulum, adds the third and last glucose residue from dolichyl phosphate glucose (Dol-P-Glc) onto the lipid-linked oligosaccharide intermediate Glc(2)Man(9)GlcNAc(2)-PP-Dol to produce Glc(3)Man(9)GlcNAc(2)-PP-Dol.</text>
</comment>
<feature type="transmembrane region" description="Helical" evidence="14">
    <location>
        <begin position="65"/>
        <end position="85"/>
    </location>
</feature>
<feature type="transmembrane region" description="Helical" evidence="14">
    <location>
        <begin position="246"/>
        <end position="265"/>
    </location>
</feature>
<feature type="transmembrane region" description="Helical" evidence="14">
    <location>
        <begin position="489"/>
        <end position="509"/>
    </location>
</feature>
<protein>
    <recommendedName>
        <fullName evidence="5 14">Dol-P-Glc:Glc(2)Man(9)GlcNAc(2)-PP-Dol alpha-1,2-glucosyltransferase</fullName>
        <ecNumber evidence="4 14">2.4.1.256</ecNumber>
    </recommendedName>
</protein>
<evidence type="ECO:0000313" key="17">
    <source>
        <dbReference type="Proteomes" id="UP000095038"/>
    </source>
</evidence>
<dbReference type="GO" id="GO:0006488">
    <property type="term" value="P:dolichol-linked oligosaccharide biosynthetic process"/>
    <property type="evidence" value="ECO:0007669"/>
    <property type="project" value="UniProtKB-UniRule"/>
</dbReference>
<feature type="transmembrane region" description="Helical" evidence="14">
    <location>
        <begin position="97"/>
        <end position="116"/>
    </location>
</feature>
<dbReference type="PIRSF" id="PIRSF028810">
    <property type="entry name" value="Alpha1_2_glucosyltferase_Alg10"/>
    <property type="match status" value="1"/>
</dbReference>
<keyword evidence="11 14" id="KW-0472">Membrane</keyword>
<comment type="pathway">
    <text evidence="2">Protein modification; protein glycosylation.</text>
</comment>
<keyword evidence="8 14" id="KW-0812">Transmembrane</keyword>
<feature type="transmembrane region" description="Helical" evidence="14">
    <location>
        <begin position="170"/>
        <end position="198"/>
    </location>
</feature>
<dbReference type="RefSeq" id="XP_020046604.1">
    <property type="nucleotide sequence ID" value="XM_020194597.1"/>
</dbReference>
<dbReference type="EMBL" id="KV454482">
    <property type="protein sequence ID" value="ODV60297.1"/>
    <property type="molecule type" value="Genomic_DNA"/>
</dbReference>
<dbReference type="EC" id="2.4.1.256" evidence="4 14"/>